<comment type="caution">
    <text evidence="1">The sequence shown here is derived from an EMBL/GenBank/DDBJ whole genome shotgun (WGS) entry which is preliminary data.</text>
</comment>
<reference evidence="1" key="1">
    <citation type="submission" date="2016-10" db="EMBL/GenBank/DDBJ databases">
        <title>Sequence of Gallionella enrichment culture.</title>
        <authorList>
            <person name="Poehlein A."/>
            <person name="Muehling M."/>
            <person name="Daniel R."/>
        </authorList>
    </citation>
    <scope>NUCLEOTIDE SEQUENCE</scope>
</reference>
<organism evidence="1">
    <name type="scientific">mine drainage metagenome</name>
    <dbReference type="NCBI Taxonomy" id="410659"/>
    <lineage>
        <taxon>unclassified sequences</taxon>
        <taxon>metagenomes</taxon>
        <taxon>ecological metagenomes</taxon>
    </lineage>
</organism>
<accession>A0A1J5P8M4</accession>
<protein>
    <submittedName>
        <fullName evidence="1">Uncharacterized protein</fullName>
    </submittedName>
</protein>
<gene>
    <name evidence="1" type="ORF">GALL_546460</name>
</gene>
<dbReference type="EMBL" id="MLJW01008671">
    <property type="protein sequence ID" value="OIQ63812.1"/>
    <property type="molecule type" value="Genomic_DNA"/>
</dbReference>
<proteinExistence type="predicted"/>
<sequence>MNAHLVLDRTAGHAVARAERSIGIDKDLRHHEQRHALDAGGCTLDSGQHQMDDVFGKVVLAGGDENLGPGNPVTAVGLFDGLGAQQAEVGAALRLGEIHGAGPFAGYHLRHEHLLLLGLAVHDQRRSRPHGQTAIHGKCHIRRALEFVDGLAQRDRQSLPAIFRRRRESEPTALRHLLERFLEAFRRCHAAIVMALAALQVADAVKGLQHLFAELGGFGQNRLPHVGGGIAEPGKVVVTVDLKHVVEQETDIFQGGFVDRHHVLPAGQAKVGRGAGAKFCGVPKMDLNRFRRP</sequence>
<name>A0A1J5P8M4_9ZZZZ</name>
<dbReference type="AlphaFoldDB" id="A0A1J5P8M4"/>
<evidence type="ECO:0000313" key="1">
    <source>
        <dbReference type="EMBL" id="OIQ63812.1"/>
    </source>
</evidence>